<organism evidence="2 3">
    <name type="scientific">Tigriopus californicus</name>
    <name type="common">Marine copepod</name>
    <dbReference type="NCBI Taxonomy" id="6832"/>
    <lineage>
        <taxon>Eukaryota</taxon>
        <taxon>Metazoa</taxon>
        <taxon>Ecdysozoa</taxon>
        <taxon>Arthropoda</taxon>
        <taxon>Crustacea</taxon>
        <taxon>Multicrustacea</taxon>
        <taxon>Hexanauplia</taxon>
        <taxon>Copepoda</taxon>
        <taxon>Harpacticoida</taxon>
        <taxon>Harpacticidae</taxon>
        <taxon>Tigriopus</taxon>
    </lineage>
</organism>
<feature type="non-terminal residue" evidence="2">
    <location>
        <position position="197"/>
    </location>
</feature>
<dbReference type="AlphaFoldDB" id="A0A553N9J1"/>
<dbReference type="Proteomes" id="UP000318571">
    <property type="component" value="Chromosome 8"/>
</dbReference>
<gene>
    <name evidence="2" type="ORF">TCAL_01453</name>
</gene>
<keyword evidence="3" id="KW-1185">Reference proteome</keyword>
<sequence>MGYPGFNSLLCRILIVAVPLLLCTLIEAKGNKSSSSNNDAKHRSGRLFSLFNIVRFSNDQCITQSDRTMRGTCLSQLNCQERGGSADGNCASGFGICCMFVVRTCGGTVNQNCTYVQNPSFPASDATVSQSCNFMFNRIDDNICQIRLDFDTTVLRTDPTFAGMCGGAGDSLQVGSPLSGSPFAFPPAVCGTLSGQH</sequence>
<name>A0A553N9J1_TIGCA</name>
<dbReference type="STRING" id="6832.A0A553N9J1"/>
<protein>
    <recommendedName>
        <fullName evidence="4">CUB domain-containing protein</fullName>
    </recommendedName>
</protein>
<reference evidence="2 3" key="1">
    <citation type="journal article" date="2018" name="Nat. Ecol. Evol.">
        <title>Genomic signatures of mitonuclear coevolution across populations of Tigriopus californicus.</title>
        <authorList>
            <person name="Barreto F.S."/>
            <person name="Watson E.T."/>
            <person name="Lima T.G."/>
            <person name="Willett C.S."/>
            <person name="Edmands S."/>
            <person name="Li W."/>
            <person name="Burton R.S."/>
        </authorList>
    </citation>
    <scope>NUCLEOTIDE SEQUENCE [LARGE SCALE GENOMIC DNA]</scope>
    <source>
        <strain evidence="2 3">San Diego</strain>
    </source>
</reference>
<comment type="caution">
    <text evidence="2">The sequence shown here is derived from an EMBL/GenBank/DDBJ whole genome shotgun (WGS) entry which is preliminary data.</text>
</comment>
<dbReference type="EMBL" id="VCGU01000459">
    <property type="protein sequence ID" value="TRY62083.1"/>
    <property type="molecule type" value="Genomic_DNA"/>
</dbReference>
<evidence type="ECO:0000313" key="2">
    <source>
        <dbReference type="EMBL" id="TRY62083.1"/>
    </source>
</evidence>
<feature type="chain" id="PRO_5022072800" description="CUB domain-containing protein" evidence="1">
    <location>
        <begin position="29"/>
        <end position="197"/>
    </location>
</feature>
<dbReference type="OMA" id="RIDDNIC"/>
<proteinExistence type="predicted"/>
<accession>A0A553N9J1</accession>
<dbReference type="PANTHER" id="PTHR33236:SF12">
    <property type="entry name" value="CUB DOMAIN-CONTAINING PROTEIN-RELATED"/>
    <property type="match status" value="1"/>
</dbReference>
<feature type="signal peptide" evidence="1">
    <location>
        <begin position="1"/>
        <end position="28"/>
    </location>
</feature>
<evidence type="ECO:0008006" key="4">
    <source>
        <dbReference type="Google" id="ProtNLM"/>
    </source>
</evidence>
<evidence type="ECO:0000256" key="1">
    <source>
        <dbReference type="SAM" id="SignalP"/>
    </source>
</evidence>
<dbReference type="PANTHER" id="PTHR33236">
    <property type="entry name" value="INTRAFLAGELLAR TRANSPORT PROTEIN 122 FAMILY PROTEIN-RELATED"/>
    <property type="match status" value="1"/>
</dbReference>
<evidence type="ECO:0000313" key="3">
    <source>
        <dbReference type="Proteomes" id="UP000318571"/>
    </source>
</evidence>
<keyword evidence="1" id="KW-0732">Signal</keyword>